<organism evidence="2 3">
    <name type="scientific">Castilleja foliolosa</name>
    <dbReference type="NCBI Taxonomy" id="1961234"/>
    <lineage>
        <taxon>Eukaryota</taxon>
        <taxon>Viridiplantae</taxon>
        <taxon>Streptophyta</taxon>
        <taxon>Embryophyta</taxon>
        <taxon>Tracheophyta</taxon>
        <taxon>Spermatophyta</taxon>
        <taxon>Magnoliopsida</taxon>
        <taxon>eudicotyledons</taxon>
        <taxon>Gunneridae</taxon>
        <taxon>Pentapetalae</taxon>
        <taxon>asterids</taxon>
        <taxon>lamiids</taxon>
        <taxon>Lamiales</taxon>
        <taxon>Orobanchaceae</taxon>
        <taxon>Pedicularideae</taxon>
        <taxon>Castillejinae</taxon>
        <taxon>Castilleja</taxon>
    </lineage>
</organism>
<dbReference type="EMBL" id="JAVIJP010000005">
    <property type="protein sequence ID" value="KAL3652466.1"/>
    <property type="molecule type" value="Genomic_DNA"/>
</dbReference>
<feature type="region of interest" description="Disordered" evidence="1">
    <location>
        <begin position="1"/>
        <end position="34"/>
    </location>
</feature>
<evidence type="ECO:0000256" key="1">
    <source>
        <dbReference type="SAM" id="MobiDB-lite"/>
    </source>
</evidence>
<keyword evidence="3" id="KW-1185">Reference proteome</keyword>
<protein>
    <submittedName>
        <fullName evidence="2">Uncharacterized protein</fullName>
    </submittedName>
</protein>
<name>A0ABD3EGY7_9LAMI</name>
<feature type="compositionally biased region" description="Basic and acidic residues" evidence="1">
    <location>
        <begin position="1"/>
        <end position="10"/>
    </location>
</feature>
<feature type="compositionally biased region" description="Acidic residues" evidence="1">
    <location>
        <begin position="11"/>
        <end position="27"/>
    </location>
</feature>
<proteinExistence type="predicted"/>
<comment type="caution">
    <text evidence="2">The sequence shown here is derived from an EMBL/GenBank/DDBJ whole genome shotgun (WGS) entry which is preliminary data.</text>
</comment>
<gene>
    <name evidence="2" type="ORF">CASFOL_002147</name>
</gene>
<dbReference type="AlphaFoldDB" id="A0ABD3EGY7"/>
<evidence type="ECO:0000313" key="2">
    <source>
        <dbReference type="EMBL" id="KAL3652466.1"/>
    </source>
</evidence>
<reference evidence="3" key="1">
    <citation type="journal article" date="2024" name="IScience">
        <title>Strigolactones Initiate the Formation of Haustorium-like Structures in Castilleja.</title>
        <authorList>
            <person name="Buerger M."/>
            <person name="Peterson D."/>
            <person name="Chory J."/>
        </authorList>
    </citation>
    <scope>NUCLEOTIDE SEQUENCE [LARGE SCALE GENOMIC DNA]</scope>
</reference>
<accession>A0ABD3EGY7</accession>
<dbReference type="Proteomes" id="UP001632038">
    <property type="component" value="Unassembled WGS sequence"/>
</dbReference>
<sequence length="83" mass="9438">MMEEIDRMDAEIEMEDVDDDAEDEPVVDIDNGDRKNPVAVTEYMIDDLYAHYKRAENRGEMVRVSVESEWAAPSTAGGGGIWW</sequence>
<evidence type="ECO:0000313" key="3">
    <source>
        <dbReference type="Proteomes" id="UP001632038"/>
    </source>
</evidence>